<keyword evidence="7" id="KW-1185">Reference proteome</keyword>
<evidence type="ECO:0000256" key="1">
    <source>
        <dbReference type="ARBA" id="ARBA00006930"/>
    </source>
</evidence>
<dbReference type="Pfam" id="PF13476">
    <property type="entry name" value="AAA_23"/>
    <property type="match status" value="1"/>
</dbReference>
<reference evidence="6 7" key="1">
    <citation type="submission" date="2017-03" db="EMBL/GenBank/DDBJ databases">
        <title>Genome sequence of Clostridium chromiireducens DSM 23318.</title>
        <authorList>
            <person name="Poehlein A."/>
            <person name="Daniel R."/>
        </authorList>
    </citation>
    <scope>NUCLEOTIDE SEQUENCE [LARGE SCALE GENOMIC DNA]</scope>
    <source>
        <strain evidence="6 7">DSM 23318</strain>
    </source>
</reference>
<gene>
    <name evidence="6" type="primary">smc_4</name>
    <name evidence="6" type="ORF">CLCHR_30050</name>
</gene>
<feature type="coiled-coil region" evidence="4">
    <location>
        <begin position="247"/>
        <end position="349"/>
    </location>
</feature>
<evidence type="ECO:0000256" key="2">
    <source>
        <dbReference type="ARBA" id="ARBA00011322"/>
    </source>
</evidence>
<protein>
    <recommendedName>
        <fullName evidence="3">Nuclease SbcCD subunit C</fullName>
    </recommendedName>
</protein>
<evidence type="ECO:0000313" key="6">
    <source>
        <dbReference type="EMBL" id="OPJ60240.1"/>
    </source>
</evidence>
<dbReference type="STRING" id="225345.CLCHR_30050"/>
<organism evidence="6 7">
    <name type="scientific">Clostridium chromiireducens</name>
    <dbReference type="NCBI Taxonomy" id="225345"/>
    <lineage>
        <taxon>Bacteria</taxon>
        <taxon>Bacillati</taxon>
        <taxon>Bacillota</taxon>
        <taxon>Clostridia</taxon>
        <taxon>Eubacteriales</taxon>
        <taxon>Clostridiaceae</taxon>
        <taxon>Clostridium</taxon>
    </lineage>
</organism>
<feature type="coiled-coil region" evidence="4">
    <location>
        <begin position="486"/>
        <end position="540"/>
    </location>
</feature>
<accession>A0A1V4IK80</accession>
<dbReference type="AlphaFoldDB" id="A0A1V4IK80"/>
<dbReference type="OrthoDB" id="1698838at2"/>
<dbReference type="SUPFAM" id="SSF52540">
    <property type="entry name" value="P-loop containing nucleoside triphosphate hydrolases"/>
    <property type="match status" value="1"/>
</dbReference>
<evidence type="ECO:0000259" key="5">
    <source>
        <dbReference type="Pfam" id="PF13476"/>
    </source>
</evidence>
<comment type="similarity">
    <text evidence="1">Belongs to the SMC family. SbcC subfamily.</text>
</comment>
<sequence length="657" mass="75326">MKIKLEKLILKNFKGIKELTINFAALTTILGENGTGKSTVFDAFMWTLFGKDSHGRSDFEIQTLDPDNNVIHGLEHSVRLVLNIDGTHKTLKRTLKERWVKPNGKAEKEFKGCTTDFDVDEIPVKQKEYQAIINGIIDENLFKMITSPLYFPNMNWQKQREILLDIIGDITDEKVINYNSKLKVLLPLLTDGVDNFNKRVKASIAKLKEEVRSIPARIDECNNNIKVIDAAALKLRKEVILGYINSLDEQIADSSKASEEKLKLQEELFKLTDELSEKRNRAHLESVKPLNDIQNKINETRNKIQDAAFNLKNFESKRERIFNYIESAKEELEKLKSEKQTLLNKYHLEYDRIFEFDTELVSCPHCGREYDVDKIQEIKADALFKFNKSKENVLAVITTKGKKAAADIIEFTEKIKNNENDAESLRLKVIELETQKANLDADLEKLEKEKELLTQTKIIKFEGQDELQTKINSIQSEMDKFKFNDNSELKVKKKTFQDELEEINITLGKKDVNEDLKKRMEALNQEEKKLQIKIAELEGKLYLSVEFIRTKVELLEDSINKKFKGAVTFKLFENQINGGLSETCEALINGVPFSDANTASKMNAGLSILNTLCEHYGVYAPVFIDNAESINQLIDTDSQLIRLVVSLNKELKVEVAS</sequence>
<dbReference type="RefSeq" id="WP_079440630.1">
    <property type="nucleotide sequence ID" value="NZ_MZGT01000041.1"/>
</dbReference>
<dbReference type="PANTHER" id="PTHR32114">
    <property type="entry name" value="ABC TRANSPORTER ABCH.3"/>
    <property type="match status" value="1"/>
</dbReference>
<dbReference type="Proteomes" id="UP000191056">
    <property type="component" value="Unassembled WGS sequence"/>
</dbReference>
<dbReference type="GO" id="GO:0016887">
    <property type="term" value="F:ATP hydrolysis activity"/>
    <property type="evidence" value="ECO:0007669"/>
    <property type="project" value="InterPro"/>
</dbReference>
<dbReference type="PANTHER" id="PTHR32114:SF2">
    <property type="entry name" value="ABC TRANSPORTER ABCH.3"/>
    <property type="match status" value="1"/>
</dbReference>
<dbReference type="InterPro" id="IPR027417">
    <property type="entry name" value="P-loop_NTPase"/>
</dbReference>
<evidence type="ECO:0000313" key="7">
    <source>
        <dbReference type="Proteomes" id="UP000191056"/>
    </source>
</evidence>
<dbReference type="InterPro" id="IPR038729">
    <property type="entry name" value="Rad50/SbcC_AAA"/>
</dbReference>
<keyword evidence="4" id="KW-0175">Coiled coil</keyword>
<dbReference type="EMBL" id="MZGT01000041">
    <property type="protein sequence ID" value="OPJ60240.1"/>
    <property type="molecule type" value="Genomic_DNA"/>
</dbReference>
<name>A0A1V4IK80_9CLOT</name>
<evidence type="ECO:0000256" key="3">
    <source>
        <dbReference type="ARBA" id="ARBA00013368"/>
    </source>
</evidence>
<feature type="coiled-coil region" evidence="4">
    <location>
        <begin position="408"/>
        <end position="456"/>
    </location>
</feature>
<feature type="domain" description="Rad50/SbcC-type AAA" evidence="5">
    <location>
        <begin position="7"/>
        <end position="307"/>
    </location>
</feature>
<dbReference type="Gene3D" id="3.40.50.300">
    <property type="entry name" value="P-loop containing nucleotide triphosphate hydrolases"/>
    <property type="match status" value="1"/>
</dbReference>
<proteinExistence type="inferred from homology"/>
<evidence type="ECO:0000256" key="4">
    <source>
        <dbReference type="SAM" id="Coils"/>
    </source>
</evidence>
<comment type="subunit">
    <text evidence="2">Heterodimer of SbcC and SbcD.</text>
</comment>
<comment type="caution">
    <text evidence="6">The sequence shown here is derived from an EMBL/GenBank/DDBJ whole genome shotgun (WGS) entry which is preliminary data.</text>
</comment>
<dbReference type="GO" id="GO:0006302">
    <property type="term" value="P:double-strand break repair"/>
    <property type="evidence" value="ECO:0007669"/>
    <property type="project" value="InterPro"/>
</dbReference>